<evidence type="ECO:0000313" key="7">
    <source>
        <dbReference type="Proteomes" id="UP000270649"/>
    </source>
</evidence>
<dbReference type="EMBL" id="REGC01000001">
    <property type="protein sequence ID" value="RMB64495.1"/>
    <property type="molecule type" value="Genomic_DNA"/>
</dbReference>
<dbReference type="Pfam" id="PF02361">
    <property type="entry name" value="CbiQ"/>
    <property type="match status" value="1"/>
</dbReference>
<evidence type="ECO:0000256" key="4">
    <source>
        <dbReference type="ARBA" id="ARBA00023136"/>
    </source>
</evidence>
<sequence length="230" mass="24656">MHRLHPSTVLVIAACGWLLILGLNSPLASAVVAGTMLAYGVWATRSIAIVLASGALSFPVALSMLVIHAPYGDNQLIPLITSDGLLIATTLALRFFALMVCFIVAMSVLRISDIAKWLQVSRAGHKIAYIVGASLQSLPQGAQAWQTVRDANQLAGIKVTWRNTISRVVIPVISRLLIQGTERGHALAAVGFDEEGTRTVLRPVPDSVVSRVLRYIVALGTIGVMVFVWI</sequence>
<gene>
    <name evidence="6" type="ORF">D9543_01595</name>
</gene>
<evidence type="ECO:0000256" key="5">
    <source>
        <dbReference type="SAM" id="Phobius"/>
    </source>
</evidence>
<keyword evidence="3 5" id="KW-1133">Transmembrane helix</keyword>
<comment type="subcellular location">
    <subcellularLocation>
        <location evidence="1">Membrane</location>
        <topology evidence="1">Multi-pass membrane protein</topology>
    </subcellularLocation>
</comment>
<evidence type="ECO:0000256" key="2">
    <source>
        <dbReference type="ARBA" id="ARBA00022692"/>
    </source>
</evidence>
<dbReference type="CDD" id="cd16914">
    <property type="entry name" value="EcfT"/>
    <property type="match status" value="1"/>
</dbReference>
<feature type="transmembrane region" description="Helical" evidence="5">
    <location>
        <begin position="46"/>
        <end position="72"/>
    </location>
</feature>
<keyword evidence="2 5" id="KW-0812">Transmembrane</keyword>
<evidence type="ECO:0000256" key="1">
    <source>
        <dbReference type="ARBA" id="ARBA00004141"/>
    </source>
</evidence>
<comment type="caution">
    <text evidence="6">The sequence shown here is derived from an EMBL/GenBank/DDBJ whole genome shotgun (WGS) entry which is preliminary data.</text>
</comment>
<dbReference type="InterPro" id="IPR003339">
    <property type="entry name" value="ABC/ECF_trnsptr_transmembrane"/>
</dbReference>
<reference evidence="6 7" key="1">
    <citation type="submission" date="2018-10" db="EMBL/GenBank/DDBJ databases">
        <title>Corynebacterium macginleyi genome sequencing and assembly of the type strain and two clinical samples.</title>
        <authorList>
            <person name="Bernier A.-M."/>
            <person name="Bernard K."/>
        </authorList>
    </citation>
    <scope>NUCLEOTIDE SEQUENCE [LARGE SCALE GENOMIC DNA]</scope>
    <source>
        <strain evidence="6 7">NML 120205</strain>
    </source>
</reference>
<dbReference type="AlphaFoldDB" id="A0A3M0H1U4"/>
<dbReference type="PROSITE" id="PS51257">
    <property type="entry name" value="PROKAR_LIPOPROTEIN"/>
    <property type="match status" value="1"/>
</dbReference>
<feature type="transmembrane region" description="Helical" evidence="5">
    <location>
        <begin position="84"/>
        <end position="109"/>
    </location>
</feature>
<evidence type="ECO:0000313" key="6">
    <source>
        <dbReference type="EMBL" id="RMB64495.1"/>
    </source>
</evidence>
<organism evidence="6 7">
    <name type="scientific">Corynebacterium macginleyi</name>
    <dbReference type="NCBI Taxonomy" id="38290"/>
    <lineage>
        <taxon>Bacteria</taxon>
        <taxon>Bacillati</taxon>
        <taxon>Actinomycetota</taxon>
        <taxon>Actinomycetes</taxon>
        <taxon>Mycobacteriales</taxon>
        <taxon>Corynebacteriaceae</taxon>
        <taxon>Corynebacterium</taxon>
    </lineage>
</organism>
<accession>A0A3M0H1U4</accession>
<dbReference type="OrthoDB" id="4409240at2"/>
<feature type="transmembrane region" description="Helical" evidence="5">
    <location>
        <begin position="212"/>
        <end position="229"/>
    </location>
</feature>
<dbReference type="Proteomes" id="UP000270649">
    <property type="component" value="Unassembled WGS sequence"/>
</dbReference>
<proteinExistence type="predicted"/>
<dbReference type="GO" id="GO:0005886">
    <property type="term" value="C:plasma membrane"/>
    <property type="evidence" value="ECO:0007669"/>
    <property type="project" value="UniProtKB-ARBA"/>
</dbReference>
<dbReference type="GeneID" id="92746121"/>
<keyword evidence="4 5" id="KW-0472">Membrane</keyword>
<evidence type="ECO:0000256" key="3">
    <source>
        <dbReference type="ARBA" id="ARBA00022989"/>
    </source>
</evidence>
<name>A0A3M0H1U4_9CORY</name>
<protein>
    <submittedName>
        <fullName evidence="6">ABC transporter permease</fullName>
    </submittedName>
</protein>
<dbReference type="RefSeq" id="WP_121910688.1">
    <property type="nucleotide sequence ID" value="NZ_CP068291.1"/>
</dbReference>